<evidence type="ECO:0000256" key="4">
    <source>
        <dbReference type="PIRSR" id="PIRSR000097-1"/>
    </source>
</evidence>
<reference evidence="9" key="1">
    <citation type="submission" date="2025-08" db="UniProtKB">
        <authorList>
            <consortium name="RefSeq"/>
        </authorList>
    </citation>
    <scope>IDENTIFICATION</scope>
    <source>
        <tissue evidence="9">Whole organism</tissue>
    </source>
</reference>
<feature type="binding site" evidence="5">
    <location>
        <position position="114"/>
    </location>
    <ligand>
        <name>substrate</name>
    </ligand>
</feature>
<dbReference type="OrthoDB" id="416253at2759"/>
<evidence type="ECO:0000313" key="8">
    <source>
        <dbReference type="Proteomes" id="UP000694843"/>
    </source>
</evidence>
<dbReference type="FunFam" id="3.20.20.100:FF:000006">
    <property type="entry name" value="Aldo-keto reductase family 1 member A1"/>
    <property type="match status" value="1"/>
</dbReference>
<keyword evidence="2" id="KW-0521">NADP</keyword>
<dbReference type="PROSITE" id="PS00062">
    <property type="entry name" value="ALDOKETO_REDUCTASE_2"/>
    <property type="match status" value="1"/>
</dbReference>
<feature type="active site" description="Proton donor" evidence="4">
    <location>
        <position position="52"/>
    </location>
</feature>
<dbReference type="RefSeq" id="XP_018015954.1">
    <property type="nucleotide sequence ID" value="XM_018160465.2"/>
</dbReference>
<name>A0A8B7NQF0_HYAAZ</name>
<keyword evidence="8" id="KW-1185">Reference proteome</keyword>
<evidence type="ECO:0000256" key="5">
    <source>
        <dbReference type="PIRSR" id="PIRSR000097-2"/>
    </source>
</evidence>
<evidence type="ECO:0000259" key="7">
    <source>
        <dbReference type="Pfam" id="PF00248"/>
    </source>
</evidence>
<dbReference type="InterPro" id="IPR018170">
    <property type="entry name" value="Aldo/ket_reductase_CS"/>
</dbReference>
<evidence type="ECO:0000313" key="9">
    <source>
        <dbReference type="RefSeq" id="XP_018015954.1"/>
    </source>
</evidence>
<evidence type="ECO:0000256" key="3">
    <source>
        <dbReference type="ARBA" id="ARBA00023002"/>
    </source>
</evidence>
<dbReference type="PRINTS" id="PR00069">
    <property type="entry name" value="ALDKETRDTASE"/>
</dbReference>
<evidence type="ECO:0000256" key="2">
    <source>
        <dbReference type="ARBA" id="ARBA00022857"/>
    </source>
</evidence>
<dbReference type="Pfam" id="PF00248">
    <property type="entry name" value="Aldo_ket_red"/>
    <property type="match status" value="1"/>
</dbReference>
<dbReference type="InterPro" id="IPR023210">
    <property type="entry name" value="NADP_OxRdtase_dom"/>
</dbReference>
<dbReference type="KEGG" id="hazt:108672744"/>
<dbReference type="InterPro" id="IPR036812">
    <property type="entry name" value="NAD(P)_OxRdtase_dom_sf"/>
</dbReference>
<dbReference type="PROSITE" id="PS00798">
    <property type="entry name" value="ALDOKETO_REDUCTASE_1"/>
    <property type="match status" value="1"/>
</dbReference>
<dbReference type="Proteomes" id="UP000694843">
    <property type="component" value="Unplaced"/>
</dbReference>
<dbReference type="PROSITE" id="PS00063">
    <property type="entry name" value="ALDOKETO_REDUCTASE_3"/>
    <property type="match status" value="1"/>
</dbReference>
<dbReference type="GeneID" id="108672744"/>
<feature type="domain" description="NADP-dependent oxidoreductase" evidence="7">
    <location>
        <begin position="19"/>
        <end position="293"/>
    </location>
</feature>
<dbReference type="PANTHER" id="PTHR11732">
    <property type="entry name" value="ALDO/KETO REDUCTASE"/>
    <property type="match status" value="1"/>
</dbReference>
<dbReference type="OMA" id="AWKAMEG"/>
<dbReference type="GO" id="GO:0016491">
    <property type="term" value="F:oxidoreductase activity"/>
    <property type="evidence" value="ECO:0007669"/>
    <property type="project" value="UniProtKB-KW"/>
</dbReference>
<comment type="similarity">
    <text evidence="1">Belongs to the aldo/keto reductase family.</text>
</comment>
<sequence length="317" mass="35576">MAAKVPSVKLNTGASMPILGLGTWLSKDGEGTQAIKDAIDVGYRHIDGAYFYLNEEEIGAGIKAKIDEGVVKREELFVVDKLWNTFHRRDLVVPMLKKTLAQLGLSYIDLYLMHWPTSYKEGDDFLPKDKDGKVIPGTDSILDTWRAMEECVRLGLAKAIGVSNFNREQIETLLTNGTTVPACNQVESHPYLTQTKLIEYCKSKGIVVVAYSPLGSPAGNWNTRNVAPLLENETIRKIAEKYKKSVGQILIKFQVQRGIVCIPKSSNKDRIKSNFDIFDFEMSPEDMSTLTGLDCNLRYVEMGIDVDHPDYPFRAEF</sequence>
<keyword evidence="3" id="KW-0560">Oxidoreductase</keyword>
<evidence type="ECO:0000256" key="6">
    <source>
        <dbReference type="PIRSR" id="PIRSR000097-3"/>
    </source>
</evidence>
<dbReference type="PIRSF" id="PIRSF000097">
    <property type="entry name" value="AKR"/>
    <property type="match status" value="1"/>
</dbReference>
<accession>A0A8B7NQF0</accession>
<gene>
    <name evidence="9" type="primary">LOC108672744</name>
</gene>
<proteinExistence type="inferred from homology"/>
<dbReference type="SUPFAM" id="SSF51430">
    <property type="entry name" value="NAD(P)-linked oxidoreductase"/>
    <property type="match status" value="1"/>
</dbReference>
<organism evidence="8 9">
    <name type="scientific">Hyalella azteca</name>
    <name type="common">Amphipod</name>
    <dbReference type="NCBI Taxonomy" id="294128"/>
    <lineage>
        <taxon>Eukaryota</taxon>
        <taxon>Metazoa</taxon>
        <taxon>Ecdysozoa</taxon>
        <taxon>Arthropoda</taxon>
        <taxon>Crustacea</taxon>
        <taxon>Multicrustacea</taxon>
        <taxon>Malacostraca</taxon>
        <taxon>Eumalacostraca</taxon>
        <taxon>Peracarida</taxon>
        <taxon>Amphipoda</taxon>
        <taxon>Senticaudata</taxon>
        <taxon>Talitrida</taxon>
        <taxon>Talitroidea</taxon>
        <taxon>Hyalellidae</taxon>
        <taxon>Hyalella</taxon>
    </lineage>
</organism>
<evidence type="ECO:0000256" key="1">
    <source>
        <dbReference type="ARBA" id="ARBA00007905"/>
    </source>
</evidence>
<dbReference type="Gene3D" id="3.20.20.100">
    <property type="entry name" value="NADP-dependent oxidoreductase domain"/>
    <property type="match status" value="1"/>
</dbReference>
<protein>
    <submittedName>
        <fullName evidence="9">1,5-anhydro-D-fructose reductase</fullName>
    </submittedName>
</protein>
<dbReference type="AlphaFoldDB" id="A0A8B7NQF0"/>
<dbReference type="InterPro" id="IPR020471">
    <property type="entry name" value="AKR"/>
</dbReference>
<feature type="site" description="Lowers pKa of active site Tyr" evidence="6">
    <location>
        <position position="81"/>
    </location>
</feature>